<dbReference type="Gene3D" id="2.60.120.1130">
    <property type="match status" value="1"/>
</dbReference>
<name>A0A1M6P6P6_REIAG</name>
<evidence type="ECO:0000259" key="3">
    <source>
        <dbReference type="Pfam" id="PF12969"/>
    </source>
</evidence>
<reference evidence="5" key="1">
    <citation type="submission" date="2016-11" db="EMBL/GenBank/DDBJ databases">
        <authorList>
            <person name="Varghese N."/>
            <person name="Submissions S."/>
        </authorList>
    </citation>
    <scope>NUCLEOTIDE SEQUENCE [LARGE SCALE GENOMIC DNA]</scope>
    <source>
        <strain evidence="5">DSM 26134</strain>
    </source>
</reference>
<feature type="chain" id="PRO_5012906685" evidence="1">
    <location>
        <begin position="25"/>
        <end position="641"/>
    </location>
</feature>
<dbReference type="STRING" id="156994.SAMN04488028_102568"/>
<gene>
    <name evidence="4" type="ORF">SAMN04488028_102568</name>
</gene>
<evidence type="ECO:0000313" key="5">
    <source>
        <dbReference type="Proteomes" id="UP000184474"/>
    </source>
</evidence>
<proteinExistence type="predicted"/>
<evidence type="ECO:0000256" key="1">
    <source>
        <dbReference type="SAM" id="SignalP"/>
    </source>
</evidence>
<dbReference type="EMBL" id="FRAA01000002">
    <property type="protein sequence ID" value="SHK03576.1"/>
    <property type="molecule type" value="Genomic_DNA"/>
</dbReference>
<dbReference type="Pfam" id="PF12969">
    <property type="entry name" value="DUF3857"/>
    <property type="match status" value="1"/>
</dbReference>
<feature type="domain" description="DUF3857" evidence="3">
    <location>
        <begin position="60"/>
        <end position="218"/>
    </location>
</feature>
<dbReference type="SUPFAM" id="SSF54001">
    <property type="entry name" value="Cysteine proteinases"/>
    <property type="match status" value="1"/>
</dbReference>
<dbReference type="InterPro" id="IPR024618">
    <property type="entry name" value="DUF3857"/>
</dbReference>
<dbReference type="InterPro" id="IPR002931">
    <property type="entry name" value="Transglutaminase-like"/>
</dbReference>
<dbReference type="InterPro" id="IPR038765">
    <property type="entry name" value="Papain-like_cys_pep_sf"/>
</dbReference>
<keyword evidence="4" id="KW-0645">Protease</keyword>
<evidence type="ECO:0000313" key="4">
    <source>
        <dbReference type="EMBL" id="SHK03576.1"/>
    </source>
</evidence>
<protein>
    <submittedName>
        <fullName evidence="4">Transglutaminase-like enzyme, putative cysteine protease</fullName>
    </submittedName>
</protein>
<keyword evidence="1" id="KW-0732">Signal</keyword>
<accession>A0A1M6P6P6</accession>
<feature type="domain" description="Transglutaminase-like" evidence="2">
    <location>
        <begin position="279"/>
        <end position="371"/>
    </location>
</feature>
<feature type="signal peptide" evidence="1">
    <location>
        <begin position="1"/>
        <end position="24"/>
    </location>
</feature>
<dbReference type="Gene3D" id="2.60.40.3140">
    <property type="match status" value="1"/>
</dbReference>
<dbReference type="RefSeq" id="WP_073121660.1">
    <property type="nucleotide sequence ID" value="NZ_FRAA01000002.1"/>
</dbReference>
<dbReference type="Gene3D" id="3.10.620.30">
    <property type="match status" value="1"/>
</dbReference>
<dbReference type="AlphaFoldDB" id="A0A1M6P6P6"/>
<dbReference type="Pfam" id="PF01841">
    <property type="entry name" value="Transglut_core"/>
    <property type="match status" value="1"/>
</dbReference>
<keyword evidence="4" id="KW-0378">Hydrolase</keyword>
<dbReference type="Proteomes" id="UP000184474">
    <property type="component" value="Unassembled WGS sequence"/>
</dbReference>
<organism evidence="4 5">
    <name type="scientific">Reichenbachiella agariperforans</name>
    <dbReference type="NCBI Taxonomy" id="156994"/>
    <lineage>
        <taxon>Bacteria</taxon>
        <taxon>Pseudomonadati</taxon>
        <taxon>Bacteroidota</taxon>
        <taxon>Cytophagia</taxon>
        <taxon>Cytophagales</taxon>
        <taxon>Reichenbachiellaceae</taxon>
        <taxon>Reichenbachiella</taxon>
    </lineage>
</organism>
<dbReference type="GO" id="GO:0006508">
    <property type="term" value="P:proteolysis"/>
    <property type="evidence" value="ECO:0007669"/>
    <property type="project" value="UniProtKB-KW"/>
</dbReference>
<sequence>MNWKYKKWMSWCYVALSSFSLAQAQTYRIDQIPDSLKENANAVYLLDEVTFEIIDEKKAIYHSHQVIAILNAKAKRLASETIGYDKLTKINSFTGKRYNQFGKLVAKSKKSDIYDRSATSGGTIFDDSRYQHLDLTQNQYPYIVEFEYEEERAYTYSIPDWYISPTSNLAVVESNYTVIAPDELQPNFKLVNTNKTLNIVSQDGITTSSISFAHVKAVEHEPYGPPVSDFTPVIYASPSAFHYDGYSGDFNSWHNMGLWQLRLNQGRGDLSQTTIQEVKALTTNLSTDEEKIKAVYQYVQNKTRYVSIQLGIGGMQPFPASTVDELGYGDCKALSNYTHALLQSIGIESYYTLVYGGDRPPVRQLDFDFPVDVFNHIILCVPNQQDTIWLECTSQTNPFGYQGEFTGDRDVLLITPEGGKIAHTTIYDKTVNRQESYATVQILEDGNATANLQIKYSGLQYENGNLNWIINDGDEKLEKWIYKNTDISEFQIVDFDFVETKDKIPTIMETAQLNIRSLAADQGKRLFLSPNLMNQWKTKPKRVTNRQTDMVLTFEYTDTDSIVYQLPEKYHIEYLPEGISIETQFGTYQNSYQFENHQLIYTRRLEKNKGRFSKEAYEEYRQFCKDIIQADKGKVVFVDKT</sequence>
<keyword evidence="5" id="KW-1185">Reference proteome</keyword>
<dbReference type="GO" id="GO:0008233">
    <property type="term" value="F:peptidase activity"/>
    <property type="evidence" value="ECO:0007669"/>
    <property type="project" value="UniProtKB-KW"/>
</dbReference>
<evidence type="ECO:0000259" key="2">
    <source>
        <dbReference type="Pfam" id="PF01841"/>
    </source>
</evidence>